<protein>
    <recommendedName>
        <fullName evidence="3">DUF2231 domain-containing protein</fullName>
    </recommendedName>
</protein>
<dbReference type="EMBL" id="RXHU01000005">
    <property type="protein sequence ID" value="RTE11607.1"/>
    <property type="molecule type" value="Genomic_DNA"/>
</dbReference>
<reference evidence="4 5" key="1">
    <citation type="submission" date="2018-12" db="EMBL/GenBank/DDBJ databases">
        <title>Bacillus ochoae sp. nov., Paenibacillus whitsoniae sp. nov., Paenibacillus spiritus sp. nov. Isolated from the Mars Exploration Rover during spacecraft assembly.</title>
        <authorList>
            <person name="Seuylemezian A."/>
            <person name="Vaishampayan P."/>
        </authorList>
    </citation>
    <scope>NUCLEOTIDE SEQUENCE [LARGE SCALE GENOMIC DNA]</scope>
    <source>
        <strain evidence="4 5">MER 54</strain>
    </source>
</reference>
<keyword evidence="2" id="KW-0812">Transmembrane</keyword>
<accession>A0A430JKN0</accession>
<dbReference type="Pfam" id="PF09990">
    <property type="entry name" value="DUF2231"/>
    <property type="match status" value="1"/>
</dbReference>
<dbReference type="Proteomes" id="UP000276128">
    <property type="component" value="Unassembled WGS sequence"/>
</dbReference>
<organism evidence="4 5">
    <name type="scientific">Paenibacillus whitsoniae</name>
    <dbReference type="NCBI Taxonomy" id="2496558"/>
    <lineage>
        <taxon>Bacteria</taxon>
        <taxon>Bacillati</taxon>
        <taxon>Bacillota</taxon>
        <taxon>Bacilli</taxon>
        <taxon>Bacillales</taxon>
        <taxon>Paenibacillaceae</taxon>
        <taxon>Paenibacillus</taxon>
    </lineage>
</organism>
<dbReference type="RefSeq" id="WP_126139326.1">
    <property type="nucleotide sequence ID" value="NZ_RXHU01000005.1"/>
</dbReference>
<keyword evidence="2" id="KW-1133">Transmembrane helix</keyword>
<dbReference type="OrthoDB" id="2609591at2"/>
<feature type="transmembrane region" description="Helical" evidence="2">
    <location>
        <begin position="104"/>
        <end position="122"/>
    </location>
</feature>
<sequence length="201" mass="20615">MDYIIKNAHFIFTHVPIALLIFSFVFDVLALIFRKNEWHAAGMLCLVVGALGAIASVLTGPDSPNPGVGAHEKFAQITMLLSIVLAVVRVGFLVWKKLELGQNVIYLILSLAVVVLVSYTGHLGGKMVHRDMQGGPGMGQFRGPGGGSNGQQQFGGQRQGGPGQGQGGAGGQGQGQGQGQGGPGGTGGQTQGGQASTVPAK</sequence>
<evidence type="ECO:0000313" key="4">
    <source>
        <dbReference type="EMBL" id="RTE11607.1"/>
    </source>
</evidence>
<name>A0A430JKN0_9BACL</name>
<feature type="compositionally biased region" description="Gly residues" evidence="1">
    <location>
        <begin position="134"/>
        <end position="149"/>
    </location>
</feature>
<feature type="transmembrane region" description="Helical" evidence="2">
    <location>
        <begin position="12"/>
        <end position="33"/>
    </location>
</feature>
<feature type="transmembrane region" description="Helical" evidence="2">
    <location>
        <begin position="74"/>
        <end position="92"/>
    </location>
</feature>
<evidence type="ECO:0000256" key="2">
    <source>
        <dbReference type="SAM" id="Phobius"/>
    </source>
</evidence>
<evidence type="ECO:0000313" key="5">
    <source>
        <dbReference type="Proteomes" id="UP000276128"/>
    </source>
</evidence>
<dbReference type="AlphaFoldDB" id="A0A430JKN0"/>
<evidence type="ECO:0000256" key="1">
    <source>
        <dbReference type="SAM" id="MobiDB-lite"/>
    </source>
</evidence>
<comment type="caution">
    <text evidence="4">The sequence shown here is derived from an EMBL/GenBank/DDBJ whole genome shotgun (WGS) entry which is preliminary data.</text>
</comment>
<feature type="compositionally biased region" description="Gly residues" evidence="1">
    <location>
        <begin position="157"/>
        <end position="191"/>
    </location>
</feature>
<feature type="domain" description="DUF2231" evidence="3">
    <location>
        <begin position="8"/>
        <end position="131"/>
    </location>
</feature>
<keyword evidence="5" id="KW-1185">Reference proteome</keyword>
<feature type="compositionally biased region" description="Low complexity" evidence="1">
    <location>
        <begin position="192"/>
        <end position="201"/>
    </location>
</feature>
<feature type="region of interest" description="Disordered" evidence="1">
    <location>
        <begin position="130"/>
        <end position="201"/>
    </location>
</feature>
<keyword evidence="2" id="KW-0472">Membrane</keyword>
<proteinExistence type="predicted"/>
<evidence type="ECO:0000259" key="3">
    <source>
        <dbReference type="Pfam" id="PF09990"/>
    </source>
</evidence>
<gene>
    <name evidence="4" type="ORF">EJQ19_00875</name>
</gene>
<feature type="transmembrane region" description="Helical" evidence="2">
    <location>
        <begin position="40"/>
        <end position="59"/>
    </location>
</feature>
<dbReference type="InterPro" id="IPR019251">
    <property type="entry name" value="DUF2231_TM"/>
</dbReference>